<protein>
    <submittedName>
        <fullName evidence="2">Uncharacterized protein</fullName>
    </submittedName>
</protein>
<evidence type="ECO:0000256" key="1">
    <source>
        <dbReference type="SAM" id="Phobius"/>
    </source>
</evidence>
<comment type="caution">
    <text evidence="2">The sequence shown here is derived from an EMBL/GenBank/DDBJ whole genome shotgun (WGS) entry which is preliminary data.</text>
</comment>
<feature type="transmembrane region" description="Helical" evidence="1">
    <location>
        <begin position="127"/>
        <end position="149"/>
    </location>
</feature>
<keyword evidence="1" id="KW-0812">Transmembrane</keyword>
<organism evidence="2 3">
    <name type="scientific">Ruminiclostridium sufflavum DSM 19573</name>
    <dbReference type="NCBI Taxonomy" id="1121337"/>
    <lineage>
        <taxon>Bacteria</taxon>
        <taxon>Bacillati</taxon>
        <taxon>Bacillota</taxon>
        <taxon>Clostridia</taxon>
        <taxon>Eubacteriales</taxon>
        <taxon>Oscillospiraceae</taxon>
        <taxon>Ruminiclostridium</taxon>
    </lineage>
</organism>
<proteinExistence type="predicted"/>
<evidence type="ECO:0000313" key="3">
    <source>
        <dbReference type="Proteomes" id="UP000248132"/>
    </source>
</evidence>
<feature type="transmembrane region" description="Helical" evidence="1">
    <location>
        <begin position="20"/>
        <end position="38"/>
    </location>
</feature>
<keyword evidence="1" id="KW-0472">Membrane</keyword>
<gene>
    <name evidence="2" type="ORF">LY28_03792</name>
</gene>
<evidence type="ECO:0000313" key="2">
    <source>
        <dbReference type="EMBL" id="PYG83882.1"/>
    </source>
</evidence>
<dbReference type="Proteomes" id="UP000248132">
    <property type="component" value="Unassembled WGS sequence"/>
</dbReference>
<dbReference type="EMBL" id="QKMR01000050">
    <property type="protein sequence ID" value="PYG83882.1"/>
    <property type="molecule type" value="Genomic_DNA"/>
</dbReference>
<name>A0A318XF27_9FIRM</name>
<accession>A0A318XF27</accession>
<dbReference type="AlphaFoldDB" id="A0A318XF27"/>
<sequence length="195" mass="22657">MMLLVSIFIINLYFIYSNTAYLMLNIICLICILVIFIFSKKNTNIQYAQYINLQLITLALITIYFYLSKSNIFIPDAFNINNFSTEKVDCSSLSSIISSGLTRVADSIKYLVKNAPFEVRTFFISRFLFLIIAIAYFINTFIYIYKMMLNKFNPPKKVKQILNCIFLNGTFIFLLKNFLKDIVPSLVSFITGYPF</sequence>
<keyword evidence="1" id="KW-1133">Transmembrane helix</keyword>
<feature type="transmembrane region" description="Helical" evidence="1">
    <location>
        <begin position="161"/>
        <end position="179"/>
    </location>
</feature>
<reference evidence="2 3" key="1">
    <citation type="submission" date="2018-06" db="EMBL/GenBank/DDBJ databases">
        <title>Genomic Encyclopedia of Type Strains, Phase I: the one thousand microbial genomes (KMG-I) project.</title>
        <authorList>
            <person name="Kyrpides N."/>
        </authorList>
    </citation>
    <scope>NUCLEOTIDE SEQUENCE [LARGE SCALE GENOMIC DNA]</scope>
    <source>
        <strain evidence="2 3">DSM 19573</strain>
    </source>
</reference>
<feature type="transmembrane region" description="Helical" evidence="1">
    <location>
        <begin position="50"/>
        <end position="67"/>
    </location>
</feature>
<keyword evidence="3" id="KW-1185">Reference proteome</keyword>